<reference evidence="1 2" key="1">
    <citation type="submission" date="2024-03" db="EMBL/GenBank/DDBJ databases">
        <title>Analysis of soft rot Pectobacteriaceae population diversity in US potato growing regions between 2016 and 2022.</title>
        <authorList>
            <person name="Ma X."/>
            <person name="Zhang X."/>
            <person name="Stodghill P."/>
            <person name="Rioux R."/>
            <person name="Babler B."/>
            <person name="Shrestha S."/>
            <person name="Babler B."/>
            <person name="Rivedal H."/>
            <person name="Frost K."/>
            <person name="Hao J."/>
            <person name="Secor G."/>
            <person name="Swingle B."/>
        </authorList>
    </citation>
    <scope>NUCLEOTIDE SEQUENCE [LARGE SCALE GENOMIC DNA]</scope>
    <source>
        <strain evidence="1 2">UMSS2</strain>
    </source>
</reference>
<dbReference type="EMBL" id="JBBBON010000008">
    <property type="protein sequence ID" value="MEI7102913.1"/>
    <property type="molecule type" value="Genomic_DNA"/>
</dbReference>
<name>A0ABU8JZC4_9GAMM</name>
<evidence type="ECO:0000313" key="1">
    <source>
        <dbReference type="EMBL" id="MEI7102913.1"/>
    </source>
</evidence>
<comment type="caution">
    <text evidence="1">The sequence shown here is derived from an EMBL/GenBank/DDBJ whole genome shotgun (WGS) entry which is preliminary data.</text>
</comment>
<keyword evidence="2" id="KW-1185">Reference proteome</keyword>
<proteinExistence type="predicted"/>
<protein>
    <submittedName>
        <fullName evidence="1">Uncharacterized protein</fullName>
    </submittedName>
</protein>
<evidence type="ECO:0000313" key="2">
    <source>
        <dbReference type="Proteomes" id="UP001313132"/>
    </source>
</evidence>
<gene>
    <name evidence="1" type="ORF">WCT63_10680</name>
</gene>
<dbReference type="RefSeq" id="WP_130637766.1">
    <property type="nucleotide sequence ID" value="NZ_CP084654.1"/>
</dbReference>
<dbReference type="Proteomes" id="UP001313132">
    <property type="component" value="Unassembled WGS sequence"/>
</dbReference>
<dbReference type="InterPro" id="IPR041197">
    <property type="entry name" value="LD_cluster3"/>
</dbReference>
<sequence length="216" mass="24690">MEDYIFLSASVPDPKRAPEFAESSNSVAITSAVRALIHVTLGRRVLVWGGHPAITPMIKAVAEEMGVDYGKWVKLYQSLYFEDQFPQDNEIFKNVIYTDNIENDLKKSLLHMRKQMFTDNSFKAAVFIGGMGGIIDELKLFKILQPNKDIIPVFSTGGATLKILETTKINPDIDLFNELDYVRLFHNKLGISTKENRFPSPEAQPFEIKDRYWRLE</sequence>
<accession>A0ABU8JZC4</accession>
<dbReference type="Pfam" id="PF18180">
    <property type="entry name" value="LD_cluster3"/>
    <property type="match status" value="1"/>
</dbReference>
<organism evidence="1 2">
    <name type="scientific">Pectobacterium versatile</name>
    <dbReference type="NCBI Taxonomy" id="2488639"/>
    <lineage>
        <taxon>Bacteria</taxon>
        <taxon>Pseudomonadati</taxon>
        <taxon>Pseudomonadota</taxon>
        <taxon>Gammaproteobacteria</taxon>
        <taxon>Enterobacterales</taxon>
        <taxon>Pectobacteriaceae</taxon>
        <taxon>Pectobacterium</taxon>
    </lineage>
</organism>